<keyword evidence="4" id="KW-1185">Reference proteome</keyword>
<dbReference type="Pfam" id="PF11951">
    <property type="entry name" value="Fungal_trans_2"/>
    <property type="match status" value="1"/>
</dbReference>
<evidence type="ECO:0000313" key="4">
    <source>
        <dbReference type="Proteomes" id="UP000008181"/>
    </source>
</evidence>
<dbReference type="RefSeq" id="XP_003648571.1">
    <property type="nucleotide sequence ID" value="XM_003648523.1"/>
</dbReference>
<dbReference type="STRING" id="578455.G2QWM5"/>
<dbReference type="PANTHER" id="PTHR37540:SF9">
    <property type="entry name" value="ZN(2)-C6 FUNGAL-TYPE DOMAIN-CONTAINING PROTEIN"/>
    <property type="match status" value="1"/>
</dbReference>
<organism evidence="3 4">
    <name type="scientific">Thermothielavioides terrestris (strain ATCC 38088 / NRRL 8126)</name>
    <name type="common">Thielavia terrestris</name>
    <dbReference type="NCBI Taxonomy" id="578455"/>
    <lineage>
        <taxon>Eukaryota</taxon>
        <taxon>Fungi</taxon>
        <taxon>Dikarya</taxon>
        <taxon>Ascomycota</taxon>
        <taxon>Pezizomycotina</taxon>
        <taxon>Sordariomycetes</taxon>
        <taxon>Sordariomycetidae</taxon>
        <taxon>Sordariales</taxon>
        <taxon>Chaetomiaceae</taxon>
        <taxon>Thermothielavioides</taxon>
        <taxon>Thermothielavioides terrestris</taxon>
    </lineage>
</organism>
<name>G2QWM5_THETT</name>
<dbReference type="OrthoDB" id="415825at2759"/>
<reference evidence="3 4" key="1">
    <citation type="journal article" date="2011" name="Nat. Biotechnol.">
        <title>Comparative genomic analysis of the thermophilic biomass-degrading fungi Myceliophthora thermophila and Thielavia terrestris.</title>
        <authorList>
            <person name="Berka R.M."/>
            <person name="Grigoriev I.V."/>
            <person name="Otillar R."/>
            <person name="Salamov A."/>
            <person name="Grimwood J."/>
            <person name="Reid I."/>
            <person name="Ishmael N."/>
            <person name="John T."/>
            <person name="Darmond C."/>
            <person name="Moisan M.-C."/>
            <person name="Henrissat B."/>
            <person name="Coutinho P.M."/>
            <person name="Lombard V."/>
            <person name="Natvig D.O."/>
            <person name="Lindquist E."/>
            <person name="Schmutz J."/>
            <person name="Lucas S."/>
            <person name="Harris P."/>
            <person name="Powlowski J."/>
            <person name="Bellemare A."/>
            <person name="Taylor D."/>
            <person name="Butler G."/>
            <person name="de Vries R.P."/>
            <person name="Allijn I.E."/>
            <person name="van den Brink J."/>
            <person name="Ushinsky S."/>
            <person name="Storms R."/>
            <person name="Powell A.J."/>
            <person name="Paulsen I.T."/>
            <person name="Elbourne L.D.H."/>
            <person name="Baker S.E."/>
            <person name="Magnuson J."/>
            <person name="LaBoissiere S."/>
            <person name="Clutterbuck A.J."/>
            <person name="Martinez D."/>
            <person name="Wogulis M."/>
            <person name="de Leon A.L."/>
            <person name="Rey M.W."/>
            <person name="Tsang A."/>
        </authorList>
    </citation>
    <scope>NUCLEOTIDE SEQUENCE [LARGE SCALE GENOMIC DNA]</scope>
    <source>
        <strain evidence="4">ATCC 38088 / NRRL 8126</strain>
    </source>
</reference>
<dbReference type="HOGENOM" id="CLU_015774_1_0_1"/>
<gene>
    <name evidence="3" type="ORF">THITE_2106184</name>
</gene>
<dbReference type="eggNOG" id="ENOG502T0BR">
    <property type="taxonomic scope" value="Eukaryota"/>
</dbReference>
<proteinExistence type="predicted"/>
<accession>G2QWM5</accession>
<sequence>MQSPWASAGLVPGHSAWTLVPMVPPGAGGISWPAASPAQELVPVPVAQQMQDSEILSIYVKFLSQFTASLDGHPDASNPYLKYYVPFCVNSQLLVHVAIYSAACFLTDTGHVERTVAMAHKGRVIKLLNEHIRSQLSASDEAIAGVVQLVVDEWLWGDANDLRAHLRGLQEMIRFRGGFRTLGLHGLISKLAMTSDVAIALSFEVSPFLQGGSEFEFRDNVQIPLRLALNTPFISTLVAFSSCDDALRIHPAVASILDDMRFLLATVLALPETPSAKELHKVHTTSAWIHERISSLPEESPAARRPSAGSSTTPSRDSPVTDIREGQQQAGHGRPRGLTPQQQSGWPPMPVPGQAGTDHLREGSPNPGRQASPNNNSQSPPPAAAEPPDHVYQAVRLAALLYSRAIMRRRPFSEVVLPGEFLRLWTTAWRVPLSTWRSLLGVLAWILLPILPSGKAAQPHDRLVKAVMNITLFQIGMDNWEIGSAVMAAALSLQRWLAGGAR</sequence>
<evidence type="ECO:0000256" key="2">
    <source>
        <dbReference type="SAM" id="MobiDB-lite"/>
    </source>
</evidence>
<protein>
    <recommendedName>
        <fullName evidence="5">Transcription factor domain-containing protein</fullName>
    </recommendedName>
</protein>
<feature type="region of interest" description="Disordered" evidence="2">
    <location>
        <begin position="292"/>
        <end position="387"/>
    </location>
</feature>
<evidence type="ECO:0008006" key="5">
    <source>
        <dbReference type="Google" id="ProtNLM"/>
    </source>
</evidence>
<keyword evidence="1" id="KW-0539">Nucleus</keyword>
<evidence type="ECO:0000313" key="3">
    <source>
        <dbReference type="EMBL" id="AEO62235.1"/>
    </source>
</evidence>
<dbReference type="PANTHER" id="PTHR37540">
    <property type="entry name" value="TRANSCRIPTION FACTOR (ACR-2), PUTATIVE-RELATED-RELATED"/>
    <property type="match status" value="1"/>
</dbReference>
<dbReference type="KEGG" id="ttt:THITE_2106184"/>
<evidence type="ECO:0000256" key="1">
    <source>
        <dbReference type="ARBA" id="ARBA00023242"/>
    </source>
</evidence>
<dbReference type="GeneID" id="11521336"/>
<dbReference type="EMBL" id="CP003009">
    <property type="protein sequence ID" value="AEO62235.1"/>
    <property type="molecule type" value="Genomic_DNA"/>
</dbReference>
<dbReference type="Proteomes" id="UP000008181">
    <property type="component" value="Chromosome 1"/>
</dbReference>
<dbReference type="AlphaFoldDB" id="G2QWM5"/>
<dbReference type="InterPro" id="IPR021858">
    <property type="entry name" value="Fun_TF"/>
</dbReference>